<comment type="caution">
    <text evidence="1">The sequence shown here is derived from an EMBL/GenBank/DDBJ whole genome shotgun (WGS) entry which is preliminary data.</text>
</comment>
<dbReference type="Proteomes" id="UP000499080">
    <property type="component" value="Unassembled WGS sequence"/>
</dbReference>
<accession>A0A4Y2TEK0</accession>
<sequence>MSLSKDATFQCDAFINFMKAYKRNLKKKNGPRNFDSLIPYYLKNFVMTLCIHESSKDVEFINMPIDMILVNMIQDPSKYLGILKKLIQVYTNGFINDLDEGTKESCMDPEFRFLILGIFYMDASWDGENDIDRRFNNQNGTNKEVPFFKLCGREVTIIGKVVYVCVPFKINNLQEEGNYVRFSMPIDKWNKKFKADIFLPKLTLEDRQELSDEDGKIVINFKYRQDEKGFEAACVYASDCVDGEIEKPKEIIFNNPFKIEIFSQDFKVYEINVHNL</sequence>
<proteinExistence type="predicted"/>
<evidence type="ECO:0000313" key="1">
    <source>
        <dbReference type="EMBL" id="GBN98213.1"/>
    </source>
</evidence>
<reference evidence="1 2" key="1">
    <citation type="journal article" date="2019" name="Sci. Rep.">
        <title>Orb-weaving spider Araneus ventricosus genome elucidates the spidroin gene catalogue.</title>
        <authorList>
            <person name="Kono N."/>
            <person name="Nakamura H."/>
            <person name="Ohtoshi R."/>
            <person name="Moran D.A.P."/>
            <person name="Shinohara A."/>
            <person name="Yoshida Y."/>
            <person name="Fujiwara M."/>
            <person name="Mori M."/>
            <person name="Tomita M."/>
            <person name="Arakawa K."/>
        </authorList>
    </citation>
    <scope>NUCLEOTIDE SEQUENCE [LARGE SCALE GENOMIC DNA]</scope>
</reference>
<evidence type="ECO:0000313" key="2">
    <source>
        <dbReference type="Proteomes" id="UP000499080"/>
    </source>
</evidence>
<dbReference type="InterPro" id="IPR036186">
    <property type="entry name" value="Serpin_sf"/>
</dbReference>
<dbReference type="AlphaFoldDB" id="A0A4Y2TEK0"/>
<gene>
    <name evidence="1" type="ORF">AVEN_149173_1</name>
</gene>
<protein>
    <submittedName>
        <fullName evidence="1">Uncharacterized protein</fullName>
    </submittedName>
</protein>
<name>A0A4Y2TEK0_ARAVE</name>
<dbReference type="EMBL" id="BGPR01027596">
    <property type="protein sequence ID" value="GBN98213.1"/>
    <property type="molecule type" value="Genomic_DNA"/>
</dbReference>
<organism evidence="1 2">
    <name type="scientific">Araneus ventricosus</name>
    <name type="common">Orbweaver spider</name>
    <name type="synonym">Epeira ventricosa</name>
    <dbReference type="NCBI Taxonomy" id="182803"/>
    <lineage>
        <taxon>Eukaryota</taxon>
        <taxon>Metazoa</taxon>
        <taxon>Ecdysozoa</taxon>
        <taxon>Arthropoda</taxon>
        <taxon>Chelicerata</taxon>
        <taxon>Arachnida</taxon>
        <taxon>Araneae</taxon>
        <taxon>Araneomorphae</taxon>
        <taxon>Entelegynae</taxon>
        <taxon>Araneoidea</taxon>
        <taxon>Araneidae</taxon>
        <taxon>Araneus</taxon>
    </lineage>
</organism>
<dbReference type="SUPFAM" id="SSF56574">
    <property type="entry name" value="Serpins"/>
    <property type="match status" value="1"/>
</dbReference>
<keyword evidence="2" id="KW-1185">Reference proteome</keyword>